<accession>A0A9X2WZJ7</accession>
<evidence type="ECO:0000259" key="1">
    <source>
        <dbReference type="PROSITE" id="PS50925"/>
    </source>
</evidence>
<dbReference type="EMBL" id="JAMTCC010000078">
    <property type="protein sequence ID" value="MCT7948044.1"/>
    <property type="molecule type" value="Genomic_DNA"/>
</dbReference>
<reference evidence="2" key="1">
    <citation type="journal article" date="2023" name="Int. J. Syst. Evol. Microbiol.">
        <title>&lt;i&gt;Shewanella septentrionalis&lt;/i&gt; sp. nov. and &lt;i&gt;Shewanella holmiensis&lt;/i&gt; sp. nov., isolated from Baltic Sea water and sediments.</title>
        <authorList>
            <person name="Martin-Rodriguez A.J."/>
            <person name="Thorell K."/>
            <person name="Joffre E."/>
            <person name="Jensie-Markopoulos S."/>
            <person name="Moore E.R.B."/>
            <person name="Sjoling A."/>
        </authorList>
    </citation>
    <scope>NUCLEOTIDE SEQUENCE</scope>
    <source>
        <strain evidence="2">SP1W3</strain>
    </source>
</reference>
<feature type="domain" description="BLUF" evidence="1">
    <location>
        <begin position="2"/>
        <end position="93"/>
    </location>
</feature>
<evidence type="ECO:0000313" key="3">
    <source>
        <dbReference type="Proteomes" id="UP001155604"/>
    </source>
</evidence>
<dbReference type="GO" id="GO:0071949">
    <property type="term" value="F:FAD binding"/>
    <property type="evidence" value="ECO:0007669"/>
    <property type="project" value="InterPro"/>
</dbReference>
<dbReference type="PROSITE" id="PS50925">
    <property type="entry name" value="BLUF"/>
    <property type="match status" value="1"/>
</dbReference>
<dbReference type="RefSeq" id="WP_261274036.1">
    <property type="nucleotide sequence ID" value="NZ_JAMTCC010000078.1"/>
</dbReference>
<dbReference type="SMART" id="SM01034">
    <property type="entry name" value="BLUF"/>
    <property type="match status" value="1"/>
</dbReference>
<name>A0A9X2WZJ7_9GAMM</name>
<dbReference type="Proteomes" id="UP001155604">
    <property type="component" value="Unassembled WGS sequence"/>
</dbReference>
<sequence>MLFELLYTSIAPAGLSETELLSILEKARAKNQASGITGMLVYHNREIMQILEGEELNVRALFQTIFKDERHTSVEVFYQGNIDHRAFSEWSMAFKVLDENTVRKMLIGYENFNPEKSPISMIADSPNRGKRTFLKMRDSL</sequence>
<dbReference type="InterPro" id="IPR007024">
    <property type="entry name" value="BLUF_domain"/>
</dbReference>
<organism evidence="2 3">
    <name type="scientific">Shewanella septentrionalis</name>
    <dbReference type="NCBI Taxonomy" id="2952223"/>
    <lineage>
        <taxon>Bacteria</taxon>
        <taxon>Pseudomonadati</taxon>
        <taxon>Pseudomonadota</taxon>
        <taxon>Gammaproteobacteria</taxon>
        <taxon>Alteromonadales</taxon>
        <taxon>Shewanellaceae</taxon>
        <taxon>Shewanella</taxon>
    </lineage>
</organism>
<dbReference type="Gene3D" id="3.30.70.100">
    <property type="match status" value="1"/>
</dbReference>
<proteinExistence type="predicted"/>
<evidence type="ECO:0000313" key="2">
    <source>
        <dbReference type="EMBL" id="MCT7948044.1"/>
    </source>
</evidence>
<keyword evidence="3" id="KW-1185">Reference proteome</keyword>
<dbReference type="SUPFAM" id="SSF54975">
    <property type="entry name" value="Acylphosphatase/BLUF domain-like"/>
    <property type="match status" value="1"/>
</dbReference>
<dbReference type="Pfam" id="PF04940">
    <property type="entry name" value="BLUF"/>
    <property type="match status" value="1"/>
</dbReference>
<gene>
    <name evidence="2" type="ORF">NE536_22110</name>
</gene>
<dbReference type="GO" id="GO:0009882">
    <property type="term" value="F:blue light photoreceptor activity"/>
    <property type="evidence" value="ECO:0007669"/>
    <property type="project" value="InterPro"/>
</dbReference>
<protein>
    <submittedName>
        <fullName evidence="2">BLUF domain-containing protein</fullName>
    </submittedName>
</protein>
<dbReference type="InterPro" id="IPR036046">
    <property type="entry name" value="Acylphosphatase-like_dom_sf"/>
</dbReference>
<dbReference type="AlphaFoldDB" id="A0A9X2WZJ7"/>
<comment type="caution">
    <text evidence="2">The sequence shown here is derived from an EMBL/GenBank/DDBJ whole genome shotgun (WGS) entry which is preliminary data.</text>
</comment>